<evidence type="ECO:0000256" key="1">
    <source>
        <dbReference type="ARBA" id="ARBA00003041"/>
    </source>
</evidence>
<evidence type="ECO:0000256" key="5">
    <source>
        <dbReference type="ARBA" id="ARBA00022927"/>
    </source>
</evidence>
<gene>
    <name evidence="9" type="ORF">ISU02_01265</name>
</gene>
<evidence type="ECO:0000256" key="4">
    <source>
        <dbReference type="ARBA" id="ARBA00022795"/>
    </source>
</evidence>
<keyword evidence="7" id="KW-0175">Coiled coil</keyword>
<proteinExistence type="inferred from homology"/>
<dbReference type="PANTHER" id="PTHR34982">
    <property type="entry name" value="YOP PROTEINS TRANSLOCATION PROTEIN L"/>
    <property type="match status" value="1"/>
</dbReference>
<name>A0ABR9ZMQ9_9FIRM</name>
<comment type="caution">
    <text evidence="9">The sequence shown here is derived from an EMBL/GenBank/DDBJ whole genome shotgun (WGS) entry which is preliminary data.</text>
</comment>
<keyword evidence="6" id="KW-1006">Bacterial flagellum protein export</keyword>
<dbReference type="PANTHER" id="PTHR34982:SF1">
    <property type="entry name" value="FLAGELLAR ASSEMBLY PROTEIN FLIH"/>
    <property type="match status" value="1"/>
</dbReference>
<organism evidence="9 10">
    <name type="scientific">Fusibacter ferrireducens</name>
    <dbReference type="NCBI Taxonomy" id="2785058"/>
    <lineage>
        <taxon>Bacteria</taxon>
        <taxon>Bacillati</taxon>
        <taxon>Bacillota</taxon>
        <taxon>Clostridia</taxon>
        <taxon>Eubacteriales</taxon>
        <taxon>Eubacteriales Family XII. Incertae Sedis</taxon>
        <taxon>Fusibacter</taxon>
    </lineage>
</organism>
<feature type="domain" description="Flagellar assembly protein FliH/Type III secretion system HrpE" evidence="8">
    <location>
        <begin position="128"/>
        <end position="252"/>
    </location>
</feature>
<evidence type="ECO:0000313" key="10">
    <source>
        <dbReference type="Proteomes" id="UP000614200"/>
    </source>
</evidence>
<keyword evidence="5" id="KW-0653">Protein transport</keyword>
<reference evidence="9 10" key="1">
    <citation type="submission" date="2020-11" db="EMBL/GenBank/DDBJ databases">
        <title>Fusibacter basophilias sp. nov.</title>
        <authorList>
            <person name="Qiu D."/>
        </authorList>
    </citation>
    <scope>NUCLEOTIDE SEQUENCE [LARGE SCALE GENOMIC DNA]</scope>
    <source>
        <strain evidence="9 10">Q10-2</strain>
    </source>
</reference>
<dbReference type="EMBL" id="JADKNH010000001">
    <property type="protein sequence ID" value="MBF4691724.1"/>
    <property type="molecule type" value="Genomic_DNA"/>
</dbReference>
<evidence type="ECO:0000256" key="2">
    <source>
        <dbReference type="ARBA" id="ARBA00006602"/>
    </source>
</evidence>
<comment type="function">
    <text evidence="1">Needed for flagellar regrowth and assembly.</text>
</comment>
<evidence type="ECO:0000256" key="6">
    <source>
        <dbReference type="ARBA" id="ARBA00023225"/>
    </source>
</evidence>
<keyword evidence="3" id="KW-0813">Transport</keyword>
<accession>A0ABR9ZMQ9</accession>
<evidence type="ECO:0000256" key="7">
    <source>
        <dbReference type="SAM" id="Coils"/>
    </source>
</evidence>
<sequence length="263" mass="29436">MSKVFKSTRVILDDKAFVLSTKIKKPVDVEEAETEINLAAPVEMDHTEAANQIIEAARKEAEAILNEADLEAAEKLKNAQQSSENIVSDAYDQAKGIMEQAQKKGYEEGYESAMRESSATSKAIVDEALALKNEWIKAKESLMKEAETEMVEIMLEALRKILSQKVDEDVRLIEALIGEAIKRVNKTENLTLRVSSEDYSHVLSIKPMIVAMTEKVDDIEIKQDSSLKNGSCVIDTDFGSIDSSVWTQFEQIQKIFEDLLKSE</sequence>
<keyword evidence="10" id="KW-1185">Reference proteome</keyword>
<keyword evidence="4" id="KW-1005">Bacterial flagellum biogenesis</keyword>
<dbReference type="RefSeq" id="WP_194699966.1">
    <property type="nucleotide sequence ID" value="NZ_JADKNH010000001.1"/>
</dbReference>
<evidence type="ECO:0000313" key="9">
    <source>
        <dbReference type="EMBL" id="MBF4691724.1"/>
    </source>
</evidence>
<dbReference type="InterPro" id="IPR018035">
    <property type="entry name" value="Flagellar_FliH/T3SS_HrpE"/>
</dbReference>
<dbReference type="InterPro" id="IPR051472">
    <property type="entry name" value="T3SS_Stator/FliH"/>
</dbReference>
<dbReference type="Proteomes" id="UP000614200">
    <property type="component" value="Unassembled WGS sequence"/>
</dbReference>
<comment type="similarity">
    <text evidence="2">Belongs to the FliH family.</text>
</comment>
<dbReference type="Pfam" id="PF02108">
    <property type="entry name" value="FliH"/>
    <property type="match status" value="1"/>
</dbReference>
<evidence type="ECO:0000256" key="3">
    <source>
        <dbReference type="ARBA" id="ARBA00022448"/>
    </source>
</evidence>
<feature type="coiled-coil region" evidence="7">
    <location>
        <begin position="47"/>
        <end position="85"/>
    </location>
</feature>
<evidence type="ECO:0000259" key="8">
    <source>
        <dbReference type="Pfam" id="PF02108"/>
    </source>
</evidence>
<protein>
    <recommendedName>
        <fullName evidence="8">Flagellar assembly protein FliH/Type III secretion system HrpE domain-containing protein</fullName>
    </recommendedName>
</protein>